<name>A0AAE8YVN7_9CAUD</name>
<dbReference type="Proteomes" id="UP000827544">
    <property type="component" value="Segment"/>
</dbReference>
<keyword evidence="2" id="KW-1185">Reference proteome</keyword>
<sequence length="112" mass="12832">MMNMTNQLKRGSKVYLRMVSENEFEVLNANREVVYESSEDYFIYFKNVTFKQNGEIDGKYLGTASDMMIDDRCENALYDDLNGFNVSGRKLRTANMVAVKNKFGAIVIVSSK</sequence>
<dbReference type="EMBL" id="OK499992">
    <property type="protein sequence ID" value="UGO50876.1"/>
    <property type="molecule type" value="Genomic_DNA"/>
</dbReference>
<evidence type="ECO:0000313" key="1">
    <source>
        <dbReference type="EMBL" id="UGO50876.1"/>
    </source>
</evidence>
<organism evidence="1 2">
    <name type="scientific">Bacillus phage vB_BanS_Nate</name>
    <dbReference type="NCBI Taxonomy" id="2894788"/>
    <lineage>
        <taxon>Viruses</taxon>
        <taxon>Duplodnaviria</taxon>
        <taxon>Heunggongvirae</taxon>
        <taxon>Uroviricota</taxon>
        <taxon>Caudoviricetes</taxon>
        <taxon>Joanripponvirinae</taxon>
        <taxon>Natevirus</taxon>
        <taxon>Natevirus nate</taxon>
    </lineage>
</organism>
<gene>
    <name evidence="1" type="ORF">NATE_23</name>
</gene>
<reference evidence="1" key="1">
    <citation type="submission" date="2021-10" db="EMBL/GenBank/DDBJ databases">
        <authorList>
            <person name="Lavering E.D."/>
            <person name="James R."/>
            <person name="Fairholm J.D."/>
            <person name="Ogilvie B.H."/>
            <person name="Thurgood T.L."/>
            <person name="Robison R.A."/>
            <person name="Grose J.H."/>
        </authorList>
    </citation>
    <scope>NUCLEOTIDE SEQUENCE</scope>
</reference>
<proteinExistence type="predicted"/>
<accession>A0AAE8YVN7</accession>
<evidence type="ECO:0000313" key="2">
    <source>
        <dbReference type="Proteomes" id="UP000827544"/>
    </source>
</evidence>
<protein>
    <submittedName>
        <fullName evidence="1">Uncharacterized protein</fullName>
    </submittedName>
</protein>